<organism evidence="2">
    <name type="scientific">Haptolina ericina</name>
    <dbReference type="NCBI Taxonomy" id="156174"/>
    <lineage>
        <taxon>Eukaryota</taxon>
        <taxon>Haptista</taxon>
        <taxon>Haptophyta</taxon>
        <taxon>Prymnesiophyceae</taxon>
        <taxon>Prymnesiales</taxon>
        <taxon>Prymnesiaceae</taxon>
        <taxon>Haptolina</taxon>
    </lineage>
</organism>
<reference evidence="2" key="1">
    <citation type="submission" date="2021-01" db="EMBL/GenBank/DDBJ databases">
        <authorList>
            <person name="Corre E."/>
            <person name="Pelletier E."/>
            <person name="Niang G."/>
            <person name="Scheremetjew M."/>
            <person name="Finn R."/>
            <person name="Kale V."/>
            <person name="Holt S."/>
            <person name="Cochrane G."/>
            <person name="Meng A."/>
            <person name="Brown T."/>
            <person name="Cohen L."/>
        </authorList>
    </citation>
    <scope>NUCLEOTIDE SEQUENCE</scope>
    <source>
        <strain evidence="2">CCMP281</strain>
    </source>
</reference>
<protein>
    <submittedName>
        <fullName evidence="2">Uncharacterized protein</fullName>
    </submittedName>
</protein>
<proteinExistence type="predicted"/>
<dbReference type="AlphaFoldDB" id="A0A7S3FGI7"/>
<feature type="region of interest" description="Disordered" evidence="1">
    <location>
        <begin position="68"/>
        <end position="87"/>
    </location>
</feature>
<sequence>MDEALLQGWTPGSRASLQTAADAARRLEVRYEDLSKALHELNPETGSRLHFSRLRRWWRMQKLEQQTERAMGAGGSTLSMGAGADEA</sequence>
<dbReference type="EMBL" id="HBHX01066691">
    <property type="protein sequence ID" value="CAE0147529.1"/>
    <property type="molecule type" value="Transcribed_RNA"/>
</dbReference>
<evidence type="ECO:0000256" key="1">
    <source>
        <dbReference type="SAM" id="MobiDB-lite"/>
    </source>
</evidence>
<name>A0A7S3FGI7_9EUKA</name>
<gene>
    <name evidence="2" type="ORF">HERI1096_LOCUS36912</name>
</gene>
<evidence type="ECO:0000313" key="2">
    <source>
        <dbReference type="EMBL" id="CAE0147529.1"/>
    </source>
</evidence>
<accession>A0A7S3FGI7</accession>